<dbReference type="PANTHER" id="PTHR44196:SF2">
    <property type="entry name" value="SHORT-CHAIN DEHYDROGENASE-RELATED"/>
    <property type="match status" value="1"/>
</dbReference>
<dbReference type="GO" id="GO:0016020">
    <property type="term" value="C:membrane"/>
    <property type="evidence" value="ECO:0007669"/>
    <property type="project" value="TreeGrafter"/>
</dbReference>
<dbReference type="EMBL" id="PTIX01000016">
    <property type="protein sequence ID" value="PPK64967.1"/>
    <property type="molecule type" value="Genomic_DNA"/>
</dbReference>
<comment type="caution">
    <text evidence="3">The sequence shown here is derived from an EMBL/GenBank/DDBJ whole genome shotgun (WGS) entry which is preliminary data.</text>
</comment>
<dbReference type="GO" id="GO:0016491">
    <property type="term" value="F:oxidoreductase activity"/>
    <property type="evidence" value="ECO:0007669"/>
    <property type="project" value="UniProtKB-KW"/>
</dbReference>
<evidence type="ECO:0000256" key="2">
    <source>
        <dbReference type="ARBA" id="ARBA00023002"/>
    </source>
</evidence>
<keyword evidence="4" id="KW-1185">Reference proteome</keyword>
<dbReference type="PRINTS" id="PR00081">
    <property type="entry name" value="GDHRDH"/>
</dbReference>
<dbReference type="Proteomes" id="UP000239203">
    <property type="component" value="Unassembled WGS sequence"/>
</dbReference>
<dbReference type="CDD" id="cd05233">
    <property type="entry name" value="SDR_c"/>
    <property type="match status" value="1"/>
</dbReference>
<dbReference type="InterPro" id="IPR002347">
    <property type="entry name" value="SDR_fam"/>
</dbReference>
<evidence type="ECO:0000256" key="1">
    <source>
        <dbReference type="ARBA" id="ARBA00006484"/>
    </source>
</evidence>
<reference evidence="3 4" key="1">
    <citation type="submission" date="2018-02" db="EMBL/GenBank/DDBJ databases">
        <title>Genomic Encyclopedia of Archaeal and Bacterial Type Strains, Phase II (KMG-II): from individual species to whole genera.</title>
        <authorList>
            <person name="Goeker M."/>
        </authorList>
    </citation>
    <scope>NUCLEOTIDE SEQUENCE [LARGE SCALE GENOMIC DNA]</scope>
    <source>
        <strain evidence="3 4">YU 961-1</strain>
    </source>
</reference>
<accession>A0A2S6GID1</accession>
<dbReference type="InterPro" id="IPR020904">
    <property type="entry name" value="Sc_DH/Rdtase_CS"/>
</dbReference>
<protein>
    <submittedName>
        <fullName evidence="3">Short-subunit dehydrogenase</fullName>
    </submittedName>
</protein>
<gene>
    <name evidence="3" type="ORF">CLV40_1169</name>
</gene>
<dbReference type="PROSITE" id="PS00061">
    <property type="entry name" value="ADH_SHORT"/>
    <property type="match status" value="1"/>
</dbReference>
<proteinExistence type="inferred from homology"/>
<dbReference type="AlphaFoldDB" id="A0A2S6GID1"/>
<evidence type="ECO:0000313" key="4">
    <source>
        <dbReference type="Proteomes" id="UP000239203"/>
    </source>
</evidence>
<dbReference type="PANTHER" id="PTHR44196">
    <property type="entry name" value="DEHYDROGENASE/REDUCTASE SDR FAMILY MEMBER 7B"/>
    <property type="match status" value="1"/>
</dbReference>
<keyword evidence="2" id="KW-0560">Oxidoreductase</keyword>
<dbReference type="Pfam" id="PF00106">
    <property type="entry name" value="adh_short"/>
    <property type="match status" value="1"/>
</dbReference>
<name>A0A2S6GID1_9PSEU</name>
<dbReference type="RefSeq" id="WP_342752301.1">
    <property type="nucleotide sequence ID" value="NZ_CP154825.1"/>
</dbReference>
<dbReference type="Gene3D" id="3.40.50.720">
    <property type="entry name" value="NAD(P)-binding Rossmann-like Domain"/>
    <property type="match status" value="1"/>
</dbReference>
<evidence type="ECO:0000313" key="3">
    <source>
        <dbReference type="EMBL" id="PPK64967.1"/>
    </source>
</evidence>
<dbReference type="InterPro" id="IPR036291">
    <property type="entry name" value="NAD(P)-bd_dom_sf"/>
</dbReference>
<organism evidence="3 4">
    <name type="scientific">Actinokineospora auranticolor</name>
    <dbReference type="NCBI Taxonomy" id="155976"/>
    <lineage>
        <taxon>Bacteria</taxon>
        <taxon>Bacillati</taxon>
        <taxon>Actinomycetota</taxon>
        <taxon>Actinomycetes</taxon>
        <taxon>Pseudonocardiales</taxon>
        <taxon>Pseudonocardiaceae</taxon>
        <taxon>Actinokineospora</taxon>
    </lineage>
</organism>
<comment type="similarity">
    <text evidence="1">Belongs to the short-chain dehydrogenases/reductases (SDR) family.</text>
</comment>
<dbReference type="SUPFAM" id="SSF51735">
    <property type="entry name" value="NAD(P)-binding Rossmann-fold domains"/>
    <property type="match status" value="1"/>
</dbReference>
<sequence length="273" mass="28091">MLSSIPPPLALVTGASTGIGFELAREFAEHDFDVVLVADEPEVVDAAHRLSRPGSRVVGVRADLTVPAEVEALVARVGEMGALTALALNAGAGVGGEFTEESTVDEQLAVVDLNVRSTVHLAKSLVPGMLGRAHGRVLFTSSIAALAPGPYQSVYNASKSFVQSFAKALRAEVANTGVTVTSLMPGPTDTAFFRRSGQLDTPIGAGPKVDPAEVARAGFAAMMAGRAQVVTGSLLVKAQVLLGRVLPDRVLVAAHKLLTRPRVSGGGRGAGRA</sequence>